<dbReference type="GO" id="GO:0016052">
    <property type="term" value="P:carbohydrate catabolic process"/>
    <property type="evidence" value="ECO:0007669"/>
    <property type="project" value="TreeGrafter"/>
</dbReference>
<dbReference type="GO" id="GO:0003796">
    <property type="term" value="F:lysozyme activity"/>
    <property type="evidence" value="ECO:0007669"/>
    <property type="project" value="InterPro"/>
</dbReference>
<dbReference type="GO" id="GO:0009253">
    <property type="term" value="P:peptidoglycan catabolic process"/>
    <property type="evidence" value="ECO:0007669"/>
    <property type="project" value="InterPro"/>
</dbReference>
<dbReference type="SMART" id="SM00641">
    <property type="entry name" value="Glyco_25"/>
    <property type="match status" value="1"/>
</dbReference>
<name>X0ZF79_9ZZZZ</name>
<dbReference type="InterPro" id="IPR002053">
    <property type="entry name" value="Glyco_hydro_25"/>
</dbReference>
<dbReference type="CDD" id="cd00599">
    <property type="entry name" value="GH25_muramidase"/>
    <property type="match status" value="1"/>
</dbReference>
<comment type="caution">
    <text evidence="4">The sequence shown here is derived from an EMBL/GenBank/DDBJ whole genome shotgun (WGS) entry which is preliminary data.</text>
</comment>
<dbReference type="PROSITE" id="PS51904">
    <property type="entry name" value="GLYCOSYL_HYDROL_F25_2"/>
    <property type="match status" value="1"/>
</dbReference>
<dbReference type="Pfam" id="PF01183">
    <property type="entry name" value="Glyco_hydro_25"/>
    <property type="match status" value="1"/>
</dbReference>
<sequence>EYETPHAVPLGVLQDEKKYRWNMQAHNSAGWSNVSDTLYFQTNIITVPEPPTLLSPGTETEPGPEIDTLTPTLQWEESAGADYYAIAISEYPYGSGNIVYNPQEIYGTFHPVPNSILQDLKKYRWNMQAYNSIGWSNVSNTLYFQTNIVTVPNPPTVLSPGSETEPGPEIETLTPTLQWQEAAGADYYAIAISEYPYGSGNIVYNPQQVYDTPHPVPSGVLQDEKKYRWNMQAHNSAGWSDVSNTLYFQTNGGQPTQVEGIDVSSYQGDIDWSEVYNAGYRFAFARASWGNEIPPVYIDDYFETNMQNGHAAGMLMGAYHFAYPEYTDPVSEAHHFLNVAGDYLIEGYLRPVLDLEDDPGFDSYPYRLGKEALSNWVHEWMNTVKNETGIEPIIYTSS</sequence>
<dbReference type="AlphaFoldDB" id="X0ZF79"/>
<keyword evidence="2" id="KW-0378">Hydrolase</keyword>
<comment type="similarity">
    <text evidence="1">Belongs to the glycosyl hydrolase 25 family.</text>
</comment>
<dbReference type="SUPFAM" id="SSF51445">
    <property type="entry name" value="(Trans)glycosidases"/>
    <property type="match status" value="1"/>
</dbReference>
<proteinExistence type="inferred from homology"/>
<feature type="non-terminal residue" evidence="4">
    <location>
        <position position="1"/>
    </location>
</feature>
<keyword evidence="3" id="KW-0326">Glycosidase</keyword>
<dbReference type="EMBL" id="BART01008700">
    <property type="protein sequence ID" value="GAG56857.1"/>
    <property type="molecule type" value="Genomic_DNA"/>
</dbReference>
<feature type="non-terminal residue" evidence="4">
    <location>
        <position position="398"/>
    </location>
</feature>
<dbReference type="InterPro" id="IPR036116">
    <property type="entry name" value="FN3_sf"/>
</dbReference>
<dbReference type="Gene3D" id="3.20.20.80">
    <property type="entry name" value="Glycosidases"/>
    <property type="match status" value="1"/>
</dbReference>
<evidence type="ECO:0008006" key="5">
    <source>
        <dbReference type="Google" id="ProtNLM"/>
    </source>
</evidence>
<dbReference type="SUPFAM" id="SSF49265">
    <property type="entry name" value="Fibronectin type III"/>
    <property type="match status" value="2"/>
</dbReference>
<dbReference type="InterPro" id="IPR018077">
    <property type="entry name" value="Glyco_hydro_fam25_subgr"/>
</dbReference>
<gene>
    <name evidence="4" type="ORF">S01H4_19495</name>
</gene>
<evidence type="ECO:0000256" key="3">
    <source>
        <dbReference type="ARBA" id="ARBA00023295"/>
    </source>
</evidence>
<dbReference type="GO" id="GO:0016998">
    <property type="term" value="P:cell wall macromolecule catabolic process"/>
    <property type="evidence" value="ECO:0007669"/>
    <property type="project" value="InterPro"/>
</dbReference>
<dbReference type="InterPro" id="IPR017853">
    <property type="entry name" value="GH"/>
</dbReference>
<organism evidence="4">
    <name type="scientific">marine sediment metagenome</name>
    <dbReference type="NCBI Taxonomy" id="412755"/>
    <lineage>
        <taxon>unclassified sequences</taxon>
        <taxon>metagenomes</taxon>
        <taxon>ecological metagenomes</taxon>
    </lineage>
</organism>
<protein>
    <recommendedName>
        <fullName evidence="5">Fibronectin type-III domain-containing protein</fullName>
    </recommendedName>
</protein>
<evidence type="ECO:0000256" key="1">
    <source>
        <dbReference type="ARBA" id="ARBA00010646"/>
    </source>
</evidence>
<dbReference type="InterPro" id="IPR013783">
    <property type="entry name" value="Ig-like_fold"/>
</dbReference>
<evidence type="ECO:0000313" key="4">
    <source>
        <dbReference type="EMBL" id="GAG56857.1"/>
    </source>
</evidence>
<accession>X0ZF79</accession>
<reference evidence="4" key="1">
    <citation type="journal article" date="2014" name="Front. Microbiol.">
        <title>High frequency of phylogenetically diverse reductive dehalogenase-homologous genes in deep subseafloor sedimentary metagenomes.</title>
        <authorList>
            <person name="Kawai M."/>
            <person name="Futagami T."/>
            <person name="Toyoda A."/>
            <person name="Takaki Y."/>
            <person name="Nishi S."/>
            <person name="Hori S."/>
            <person name="Arai W."/>
            <person name="Tsubouchi T."/>
            <person name="Morono Y."/>
            <person name="Uchiyama I."/>
            <person name="Ito T."/>
            <person name="Fujiyama A."/>
            <person name="Inagaki F."/>
            <person name="Takami H."/>
        </authorList>
    </citation>
    <scope>NUCLEOTIDE SEQUENCE</scope>
    <source>
        <strain evidence="4">Expedition CK06-06</strain>
    </source>
</reference>
<dbReference type="Gene3D" id="2.60.40.10">
    <property type="entry name" value="Immunoglobulins"/>
    <property type="match status" value="2"/>
</dbReference>
<dbReference type="PANTHER" id="PTHR34135:SF2">
    <property type="entry name" value="LYSOZYME"/>
    <property type="match status" value="1"/>
</dbReference>
<evidence type="ECO:0000256" key="2">
    <source>
        <dbReference type="ARBA" id="ARBA00022801"/>
    </source>
</evidence>
<dbReference type="PANTHER" id="PTHR34135">
    <property type="entry name" value="LYSOZYME"/>
    <property type="match status" value="1"/>
</dbReference>